<accession>A0A8J6XD46</accession>
<evidence type="ECO:0000313" key="1">
    <source>
        <dbReference type="EMBL" id="MBD2771023.1"/>
    </source>
</evidence>
<gene>
    <name evidence="1" type="ORF">ICL16_02510</name>
</gene>
<evidence type="ECO:0000313" key="2">
    <source>
        <dbReference type="Proteomes" id="UP000629098"/>
    </source>
</evidence>
<comment type="caution">
    <text evidence="1">The sequence shown here is derived from an EMBL/GenBank/DDBJ whole genome shotgun (WGS) entry which is preliminary data.</text>
</comment>
<dbReference type="Proteomes" id="UP000629098">
    <property type="component" value="Unassembled WGS sequence"/>
</dbReference>
<protein>
    <submittedName>
        <fullName evidence="1">DUF4058 family protein</fullName>
    </submittedName>
</protein>
<sequence length="261" mass="29303">MNPYLEQPAFWSSFHTRLLVAIADTLAPKLLPNYYIEVETRIYQDQDEDEVLVGLPDATVLMALSKPARVELQKDTGTLIQKRPQSITLPMPITVKERYLEVREMGSDAVITVIEVLSPKNKQKGKGRTTYEKKRGLILGSMTHLIEIDLLRGNLPMTMKGSVQSTDYRIVVSRSTQRPKADLYGFNLPEPIPSFPLPLKSEGEELTVDLQMIVDGVCERAAYNQRIDYKQQVPPPALSPANQQWVDELLAPIRGSNGASK</sequence>
<reference evidence="1" key="1">
    <citation type="submission" date="2020-09" db="EMBL/GenBank/DDBJ databases">
        <title>Iningainema tapete sp. nov. (Scytonemataceae, Cyanobacteria) from greenhouses in central Florida (USA) produces two types of nodularin with biosynthetic potential for microcystin-LR and anabaenopeptins.</title>
        <authorList>
            <person name="Berthold D.E."/>
            <person name="Lefler F.W."/>
            <person name="Huang I.-S."/>
            <person name="Abdulla H."/>
            <person name="Zimba P.V."/>
            <person name="Laughinghouse H.D. IV."/>
        </authorList>
    </citation>
    <scope>NUCLEOTIDE SEQUENCE</scope>
    <source>
        <strain evidence="1">BLCCT55</strain>
    </source>
</reference>
<name>A0A8J6XD46_9CYAN</name>
<organism evidence="1 2">
    <name type="scientific">Iningainema tapete BLCC-T55</name>
    <dbReference type="NCBI Taxonomy" id="2748662"/>
    <lineage>
        <taxon>Bacteria</taxon>
        <taxon>Bacillati</taxon>
        <taxon>Cyanobacteriota</taxon>
        <taxon>Cyanophyceae</taxon>
        <taxon>Nostocales</taxon>
        <taxon>Scytonemataceae</taxon>
        <taxon>Iningainema tapete</taxon>
    </lineage>
</organism>
<dbReference type="AlphaFoldDB" id="A0A8J6XD46"/>
<dbReference type="Pfam" id="PF13267">
    <property type="entry name" value="DUF4058"/>
    <property type="match status" value="1"/>
</dbReference>
<keyword evidence="2" id="KW-1185">Reference proteome</keyword>
<dbReference type="EMBL" id="JACXAE010000013">
    <property type="protein sequence ID" value="MBD2771023.1"/>
    <property type="molecule type" value="Genomic_DNA"/>
</dbReference>
<proteinExistence type="predicted"/>
<dbReference type="InterPro" id="IPR025132">
    <property type="entry name" value="DUF4058"/>
</dbReference>